<dbReference type="RefSeq" id="WP_279524412.1">
    <property type="nucleotide sequence ID" value="NZ_JARVII010000012.1"/>
</dbReference>
<evidence type="ECO:0008006" key="5">
    <source>
        <dbReference type="Google" id="ProtNLM"/>
    </source>
</evidence>
<dbReference type="EMBL" id="JARVII010000012">
    <property type="protein sequence ID" value="MDG9699518.1"/>
    <property type="molecule type" value="Genomic_DNA"/>
</dbReference>
<keyword evidence="4" id="KW-1185">Reference proteome</keyword>
<name>A0AAW6RKM8_9BURK</name>
<gene>
    <name evidence="3" type="ORF">QB898_07315</name>
</gene>
<protein>
    <recommendedName>
        <fullName evidence="5">YtxH domain-containing protein</fullName>
    </recommendedName>
</protein>
<accession>A0AAW6RKM8</accession>
<organism evidence="3 4">
    <name type="scientific">Ottowia cancrivicina</name>
    <dbReference type="NCBI Taxonomy" id="3040346"/>
    <lineage>
        <taxon>Bacteria</taxon>
        <taxon>Pseudomonadati</taxon>
        <taxon>Pseudomonadota</taxon>
        <taxon>Betaproteobacteria</taxon>
        <taxon>Burkholderiales</taxon>
        <taxon>Comamonadaceae</taxon>
        <taxon>Ottowia</taxon>
    </lineage>
</organism>
<feature type="region of interest" description="Disordered" evidence="1">
    <location>
        <begin position="1"/>
        <end position="33"/>
    </location>
</feature>
<sequence>MAKNQTNRDNTQQTFQNNAQQGDWNQWSAGQQAAAQQAAQQAAYWAAQQGQMPWGQPQQPWGQQPWDAAWAQGAPGYAPGAFPGAYPGAFPAGAAAQTHGTGWLGWLSNRQMEQFIIGLVLGGAAAYVLGDADKRARLLRMVMKLYAGVAGSVEEFKEQIADLKAEVAAEHGGFADED</sequence>
<proteinExistence type="predicted"/>
<evidence type="ECO:0000256" key="2">
    <source>
        <dbReference type="SAM" id="Phobius"/>
    </source>
</evidence>
<dbReference type="Proteomes" id="UP001237156">
    <property type="component" value="Unassembled WGS sequence"/>
</dbReference>
<reference evidence="3 4" key="1">
    <citation type="submission" date="2023-04" db="EMBL/GenBank/DDBJ databases">
        <title>Ottowia paracancer sp. nov., isolated from human stomach.</title>
        <authorList>
            <person name="Song Y."/>
        </authorList>
    </citation>
    <scope>NUCLEOTIDE SEQUENCE [LARGE SCALE GENOMIC DNA]</scope>
    <source>
        <strain evidence="3 4">10c7w1</strain>
    </source>
</reference>
<feature type="compositionally biased region" description="Low complexity" evidence="1">
    <location>
        <begin position="10"/>
        <end position="33"/>
    </location>
</feature>
<comment type="caution">
    <text evidence="3">The sequence shown here is derived from an EMBL/GenBank/DDBJ whole genome shotgun (WGS) entry which is preliminary data.</text>
</comment>
<evidence type="ECO:0000256" key="1">
    <source>
        <dbReference type="SAM" id="MobiDB-lite"/>
    </source>
</evidence>
<feature type="transmembrane region" description="Helical" evidence="2">
    <location>
        <begin position="112"/>
        <end position="130"/>
    </location>
</feature>
<evidence type="ECO:0000313" key="4">
    <source>
        <dbReference type="Proteomes" id="UP001237156"/>
    </source>
</evidence>
<keyword evidence="2" id="KW-0472">Membrane</keyword>
<evidence type="ECO:0000313" key="3">
    <source>
        <dbReference type="EMBL" id="MDG9699518.1"/>
    </source>
</evidence>
<dbReference type="AlphaFoldDB" id="A0AAW6RKM8"/>
<keyword evidence="2" id="KW-1133">Transmembrane helix</keyword>
<keyword evidence="2" id="KW-0812">Transmembrane</keyword>